<gene>
    <name evidence="2" type="ORF">DV451_000689</name>
</gene>
<dbReference type="AlphaFoldDB" id="A0A9P5G880"/>
<proteinExistence type="predicted"/>
<dbReference type="Pfam" id="PF15251">
    <property type="entry name" value="TAPR1-like"/>
    <property type="match status" value="1"/>
</dbReference>
<reference evidence="2" key="1">
    <citation type="journal article" date="2020" name="Front. Microbiol.">
        <title>Phenotypic and Genetic Characterization of the Cheese Ripening Yeast Geotrichum candidum.</title>
        <authorList>
            <person name="Perkins V."/>
            <person name="Vignola S."/>
            <person name="Lessard M.H."/>
            <person name="Plante P.L."/>
            <person name="Corbeil J."/>
            <person name="Dugat-Bony E."/>
            <person name="Frenette M."/>
            <person name="Labrie S."/>
        </authorList>
    </citation>
    <scope>NUCLEOTIDE SEQUENCE</scope>
    <source>
        <strain evidence="2">LMA-70</strain>
    </source>
</reference>
<comment type="caution">
    <text evidence="2">The sequence shown here is derived from an EMBL/GenBank/DDBJ whole genome shotgun (WGS) entry which is preliminary data.</text>
</comment>
<dbReference type="InterPro" id="IPR029196">
    <property type="entry name" value="HAPSTR1-like"/>
</dbReference>
<feature type="compositionally biased region" description="Low complexity" evidence="1">
    <location>
        <begin position="207"/>
        <end position="218"/>
    </location>
</feature>
<accession>A0A9P5G880</accession>
<organism evidence="2 3">
    <name type="scientific">Geotrichum candidum</name>
    <name type="common">Oospora lactis</name>
    <name type="synonym">Dipodascus geotrichum</name>
    <dbReference type="NCBI Taxonomy" id="1173061"/>
    <lineage>
        <taxon>Eukaryota</taxon>
        <taxon>Fungi</taxon>
        <taxon>Dikarya</taxon>
        <taxon>Ascomycota</taxon>
        <taxon>Saccharomycotina</taxon>
        <taxon>Dipodascomycetes</taxon>
        <taxon>Dipodascales</taxon>
        <taxon>Dipodascaceae</taxon>
        <taxon>Geotrichum</taxon>
    </lineage>
</organism>
<evidence type="ECO:0000256" key="1">
    <source>
        <dbReference type="SAM" id="MobiDB-lite"/>
    </source>
</evidence>
<reference evidence="2" key="2">
    <citation type="submission" date="2020-01" db="EMBL/GenBank/DDBJ databases">
        <authorList>
            <person name="Perkins V."/>
            <person name="Lessard M.-H."/>
            <person name="Dugat-Bony E."/>
            <person name="Frenette M."/>
            <person name="Labrie S."/>
        </authorList>
    </citation>
    <scope>NUCLEOTIDE SEQUENCE</scope>
    <source>
        <strain evidence="2">LMA-70</strain>
    </source>
</reference>
<dbReference type="PANTHER" id="PTHR38645:SF1">
    <property type="entry name" value="YALI0F12243P"/>
    <property type="match status" value="1"/>
</dbReference>
<feature type="compositionally biased region" description="Acidic residues" evidence="1">
    <location>
        <begin position="245"/>
        <end position="255"/>
    </location>
</feature>
<protein>
    <submittedName>
        <fullName evidence="2">Uncharacterized protein</fullName>
    </submittedName>
</protein>
<name>A0A9P5G880_GEOCN</name>
<dbReference type="Proteomes" id="UP000750522">
    <property type="component" value="Unassembled WGS sequence"/>
</dbReference>
<evidence type="ECO:0000313" key="2">
    <source>
        <dbReference type="EMBL" id="KAF5104454.1"/>
    </source>
</evidence>
<feature type="region of interest" description="Disordered" evidence="1">
    <location>
        <begin position="199"/>
        <end position="265"/>
    </location>
</feature>
<evidence type="ECO:0000313" key="3">
    <source>
        <dbReference type="Proteomes" id="UP000750522"/>
    </source>
</evidence>
<feature type="region of interest" description="Disordered" evidence="1">
    <location>
        <begin position="98"/>
        <end position="168"/>
    </location>
</feature>
<dbReference type="PANTHER" id="PTHR38645">
    <property type="entry name" value="CHROMOSOME 9, WHOLE GENOME SHOTGUN SEQUENCE"/>
    <property type="match status" value="1"/>
</dbReference>
<feature type="compositionally biased region" description="Low complexity" evidence="1">
    <location>
        <begin position="98"/>
        <end position="149"/>
    </location>
</feature>
<dbReference type="EMBL" id="QQZK01000008">
    <property type="protein sequence ID" value="KAF5104454.1"/>
    <property type="molecule type" value="Genomic_DNA"/>
</dbReference>
<feature type="compositionally biased region" description="Low complexity" evidence="1">
    <location>
        <begin position="227"/>
        <end position="244"/>
    </location>
</feature>
<sequence length="282" mass="30138">MDNLSSLSSDLPGQASAAQELAQLDSSIISEFKAAACAVTKLYKLSGAKQAIVRRQGYLDAIQDLLDFMTSDNRHGGGGERNADEVLAWALQKQEDLNTNSADNNSNNNNNGSRTAPTPAAASAASTNYTYSTPSPASAEAARANTAKKAAAERKEAGFHPPDNVATLNMQHSLPTSIQSFSGNLFNFDPLLAVTSSGIHHHHHHNNNNNNNNNVNMNSGSNSMDPTNTSITATIASANNASSESDQEDDFDDDFVSGGSEDMKKRIKYSGSSNLDFKRHRF</sequence>